<protein>
    <submittedName>
        <fullName evidence="1">Uncharacterized protein</fullName>
    </submittedName>
</protein>
<evidence type="ECO:0000313" key="2">
    <source>
        <dbReference type="Proteomes" id="UP000273022"/>
    </source>
</evidence>
<evidence type="ECO:0000313" key="1">
    <source>
        <dbReference type="EMBL" id="RJY19167.1"/>
    </source>
</evidence>
<dbReference type="Proteomes" id="UP000273022">
    <property type="component" value="Unassembled WGS sequence"/>
</dbReference>
<organism evidence="1 2">
    <name type="scientific">Parashewanella spongiae</name>
    <dbReference type="NCBI Taxonomy" id="342950"/>
    <lineage>
        <taxon>Bacteria</taxon>
        <taxon>Pseudomonadati</taxon>
        <taxon>Pseudomonadota</taxon>
        <taxon>Gammaproteobacteria</taxon>
        <taxon>Alteromonadales</taxon>
        <taxon>Shewanellaceae</taxon>
        <taxon>Parashewanella</taxon>
    </lineage>
</organism>
<proteinExistence type="predicted"/>
<reference evidence="1 2" key="1">
    <citation type="submission" date="2018-09" db="EMBL/GenBank/DDBJ databases">
        <title>Phylogeny of the Shewanellaceae, and recommendation for two new genera, Pseudoshewanella and Parashewanella.</title>
        <authorList>
            <person name="Wang G."/>
        </authorList>
    </citation>
    <scope>NUCLEOTIDE SEQUENCE [LARGE SCALE GENOMIC DNA]</scope>
    <source>
        <strain evidence="1 2">KCTC 22492</strain>
    </source>
</reference>
<accession>A0A3A6TXG2</accession>
<gene>
    <name evidence="1" type="ORF">D5R81_02100</name>
</gene>
<keyword evidence="2" id="KW-1185">Reference proteome</keyword>
<name>A0A3A6TXG2_9GAMM</name>
<dbReference type="AlphaFoldDB" id="A0A3A6TXG2"/>
<comment type="caution">
    <text evidence="1">The sequence shown here is derived from an EMBL/GenBank/DDBJ whole genome shotgun (WGS) entry which is preliminary data.</text>
</comment>
<dbReference type="EMBL" id="QYYH01000007">
    <property type="protein sequence ID" value="RJY19167.1"/>
    <property type="molecule type" value="Genomic_DNA"/>
</dbReference>
<sequence>MNLFQAALLVIPTMILNLVIATVPAYFLWNWIVPSLFSLPNIGFFQMLGLIVLVKCIFNEGYFKINTAE</sequence>